<sequence length="228" mass="26149">MNESAGKKGSSLVIVEKRPHKPGGCVGIFFQLFDWNRRFAKKKLFLKKLLPPGPFLDHHHQLKSKPVIFKRECVMESLNFNNRTNIRWTKKSPLRSPSYLLPISLLFLLISLLLFLSSKHISNSLLSTLKYSPQPQSPHLCTSQKTLAGEKFLWYAPHSGFSNQLSEFKYAILMAAILNRTLIVPPVLDHHAVVLGSCPKFRVLSPNQLRFTVWNHTIELIQSRRQVI</sequence>
<feature type="transmembrane region" description="Helical" evidence="1">
    <location>
        <begin position="99"/>
        <end position="117"/>
    </location>
</feature>
<dbReference type="Gene3D" id="3.40.50.11340">
    <property type="match status" value="1"/>
</dbReference>
<keyword evidence="1" id="KW-0472">Membrane</keyword>
<evidence type="ECO:0000256" key="1">
    <source>
        <dbReference type="SAM" id="Phobius"/>
    </source>
</evidence>
<protein>
    <recommendedName>
        <fullName evidence="4">O-fucosyltransferase family protein</fullName>
    </recommendedName>
</protein>
<evidence type="ECO:0000313" key="2">
    <source>
        <dbReference type="EMBL" id="THG10751.1"/>
    </source>
</evidence>
<proteinExistence type="predicted"/>
<organism evidence="2 3">
    <name type="scientific">Camellia sinensis var. sinensis</name>
    <name type="common">China tea</name>
    <dbReference type="NCBI Taxonomy" id="542762"/>
    <lineage>
        <taxon>Eukaryota</taxon>
        <taxon>Viridiplantae</taxon>
        <taxon>Streptophyta</taxon>
        <taxon>Embryophyta</taxon>
        <taxon>Tracheophyta</taxon>
        <taxon>Spermatophyta</taxon>
        <taxon>Magnoliopsida</taxon>
        <taxon>eudicotyledons</taxon>
        <taxon>Gunneridae</taxon>
        <taxon>Pentapetalae</taxon>
        <taxon>asterids</taxon>
        <taxon>Ericales</taxon>
        <taxon>Theaceae</taxon>
        <taxon>Camellia</taxon>
    </lineage>
</organism>
<keyword evidence="3" id="KW-1185">Reference proteome</keyword>
<accession>A0A4S4E484</accession>
<dbReference type="PANTHER" id="PTHR36050">
    <property type="entry name" value="O-FUCOSYLTRANSFERASE 30"/>
    <property type="match status" value="1"/>
</dbReference>
<keyword evidence="1" id="KW-0812">Transmembrane</keyword>
<dbReference type="EMBL" id="SDRB02007718">
    <property type="protein sequence ID" value="THG10751.1"/>
    <property type="molecule type" value="Genomic_DNA"/>
</dbReference>
<reference evidence="2 3" key="1">
    <citation type="journal article" date="2018" name="Proc. Natl. Acad. Sci. U.S.A.">
        <title>Draft genome sequence of Camellia sinensis var. sinensis provides insights into the evolution of the tea genome and tea quality.</title>
        <authorList>
            <person name="Wei C."/>
            <person name="Yang H."/>
            <person name="Wang S."/>
            <person name="Zhao J."/>
            <person name="Liu C."/>
            <person name="Gao L."/>
            <person name="Xia E."/>
            <person name="Lu Y."/>
            <person name="Tai Y."/>
            <person name="She G."/>
            <person name="Sun J."/>
            <person name="Cao H."/>
            <person name="Tong W."/>
            <person name="Gao Q."/>
            <person name="Li Y."/>
            <person name="Deng W."/>
            <person name="Jiang X."/>
            <person name="Wang W."/>
            <person name="Chen Q."/>
            <person name="Zhang S."/>
            <person name="Li H."/>
            <person name="Wu J."/>
            <person name="Wang P."/>
            <person name="Li P."/>
            <person name="Shi C."/>
            <person name="Zheng F."/>
            <person name="Jian J."/>
            <person name="Huang B."/>
            <person name="Shan D."/>
            <person name="Shi M."/>
            <person name="Fang C."/>
            <person name="Yue Y."/>
            <person name="Li F."/>
            <person name="Li D."/>
            <person name="Wei S."/>
            <person name="Han B."/>
            <person name="Jiang C."/>
            <person name="Yin Y."/>
            <person name="Xia T."/>
            <person name="Zhang Z."/>
            <person name="Bennetzen J.L."/>
            <person name="Zhao S."/>
            <person name="Wan X."/>
        </authorList>
    </citation>
    <scope>NUCLEOTIDE SEQUENCE [LARGE SCALE GENOMIC DNA]</scope>
    <source>
        <strain evidence="3">cv. Shuchazao</strain>
        <tissue evidence="2">Leaf</tissue>
    </source>
</reference>
<dbReference type="PANTHER" id="PTHR36050:SF1">
    <property type="entry name" value="O-FUCOSYLTRANSFERASE 30"/>
    <property type="match status" value="1"/>
</dbReference>
<keyword evidence="1" id="KW-1133">Transmembrane helix</keyword>
<gene>
    <name evidence="2" type="ORF">TEA_017242</name>
</gene>
<evidence type="ECO:0008006" key="4">
    <source>
        <dbReference type="Google" id="ProtNLM"/>
    </source>
</evidence>
<dbReference type="STRING" id="542762.A0A4S4E484"/>
<dbReference type="Proteomes" id="UP000306102">
    <property type="component" value="Unassembled WGS sequence"/>
</dbReference>
<dbReference type="AlphaFoldDB" id="A0A4S4E484"/>
<evidence type="ECO:0000313" key="3">
    <source>
        <dbReference type="Proteomes" id="UP000306102"/>
    </source>
</evidence>
<comment type="caution">
    <text evidence="2">The sequence shown here is derived from an EMBL/GenBank/DDBJ whole genome shotgun (WGS) entry which is preliminary data.</text>
</comment>
<name>A0A4S4E484_CAMSN</name>